<evidence type="ECO:0000313" key="2">
    <source>
        <dbReference type="Proteomes" id="UP001356427"/>
    </source>
</evidence>
<accession>A0AAN8R237</accession>
<gene>
    <name evidence="1" type="ORF">J4Q44_G00085670</name>
</gene>
<reference evidence="1 2" key="1">
    <citation type="submission" date="2021-04" db="EMBL/GenBank/DDBJ databases">
        <authorList>
            <person name="De Guttry C."/>
            <person name="Zahm M."/>
            <person name="Klopp C."/>
            <person name="Cabau C."/>
            <person name="Louis A."/>
            <person name="Berthelot C."/>
            <person name="Parey E."/>
            <person name="Roest Crollius H."/>
            <person name="Montfort J."/>
            <person name="Robinson-Rechavi M."/>
            <person name="Bucao C."/>
            <person name="Bouchez O."/>
            <person name="Gislard M."/>
            <person name="Lluch J."/>
            <person name="Milhes M."/>
            <person name="Lampietro C."/>
            <person name="Lopez Roques C."/>
            <person name="Donnadieu C."/>
            <person name="Braasch I."/>
            <person name="Desvignes T."/>
            <person name="Postlethwait J."/>
            <person name="Bobe J."/>
            <person name="Wedekind C."/>
            <person name="Guiguen Y."/>
        </authorList>
    </citation>
    <scope>NUCLEOTIDE SEQUENCE [LARGE SCALE GENOMIC DNA]</scope>
    <source>
        <strain evidence="1">Cs_M1</strain>
        <tissue evidence="1">Blood</tissue>
    </source>
</reference>
<sequence>MTTQSAPIASIRHNKTGQAWSIEGVQLFFSVKIYFKKCFSKDWPTFASLQNMCCDWNSGFAMLHYFFYRNSRDVLWK</sequence>
<dbReference type="Proteomes" id="UP001356427">
    <property type="component" value="Unassembled WGS sequence"/>
</dbReference>
<evidence type="ECO:0000313" key="1">
    <source>
        <dbReference type="EMBL" id="KAK6321591.1"/>
    </source>
</evidence>
<name>A0AAN8R237_9TELE</name>
<dbReference type="EMBL" id="JAGTTL010000006">
    <property type="protein sequence ID" value="KAK6321591.1"/>
    <property type="molecule type" value="Genomic_DNA"/>
</dbReference>
<comment type="caution">
    <text evidence="1">The sequence shown here is derived from an EMBL/GenBank/DDBJ whole genome shotgun (WGS) entry which is preliminary data.</text>
</comment>
<keyword evidence="2" id="KW-1185">Reference proteome</keyword>
<proteinExistence type="predicted"/>
<dbReference type="AlphaFoldDB" id="A0AAN8R237"/>
<protein>
    <submittedName>
        <fullName evidence="1">Uncharacterized protein</fullName>
    </submittedName>
</protein>
<organism evidence="1 2">
    <name type="scientific">Coregonus suidteri</name>
    <dbReference type="NCBI Taxonomy" id="861788"/>
    <lineage>
        <taxon>Eukaryota</taxon>
        <taxon>Metazoa</taxon>
        <taxon>Chordata</taxon>
        <taxon>Craniata</taxon>
        <taxon>Vertebrata</taxon>
        <taxon>Euteleostomi</taxon>
        <taxon>Actinopterygii</taxon>
        <taxon>Neopterygii</taxon>
        <taxon>Teleostei</taxon>
        <taxon>Protacanthopterygii</taxon>
        <taxon>Salmoniformes</taxon>
        <taxon>Salmonidae</taxon>
        <taxon>Coregoninae</taxon>
        <taxon>Coregonus</taxon>
    </lineage>
</organism>